<dbReference type="GeneID" id="39876201"/>
<dbReference type="GO" id="GO:0040029">
    <property type="term" value="P:epigenetic regulation of gene expression"/>
    <property type="evidence" value="ECO:0007669"/>
    <property type="project" value="TreeGrafter"/>
</dbReference>
<dbReference type="InterPro" id="IPR002110">
    <property type="entry name" value="Ankyrin_rpt"/>
</dbReference>
<dbReference type="GO" id="GO:0005737">
    <property type="term" value="C:cytoplasm"/>
    <property type="evidence" value="ECO:0007669"/>
    <property type="project" value="TreeGrafter"/>
</dbReference>
<sequence>MIPIELDLGYRLMADENEDIPIFRAEVKPLIPERRATPGIHRCIMKNDFDALKRILASRKRESVNDCDHFGRTPLHIAMQMASPKALYLLLYYPLVHHSKVFATQDWDHLLGHPADRQSQDWDIDIAMDCDEKCDQMELDKALDHTHTENTGSQSTLLAKDSGAAKSQLPSSGIRRKRVEWSQNEQCSNFHGFNVDESWKLGTRLLRHWEDSPSSYNNSIFGFDRGSTIFGCGLKEVETLYEEHYKFLIGEPHDLDVAARKYSAMYAALYASHPANLRHVMASMEKGEQNIHTKITFERSHVNHHKSAFVTTYPAPSLPCGAPDALKQNSDAHETRERKMEGFTEKGVGNTGVSLITGDSKSPMPFPSSRKPQLRELVNATLTRKEFVAVPLVTTDLLFTYDKTSPIHLLFSNIYIESYRNNIIKCFRILLHYFGKFSESVGSSGSYKDISGETCYEVDMVSEAPVAPSTSTAAGAASATVELDPLLGQTQKSEPLNPKRLNLTSCGVRSSSRRASNSANVNETVENHSKKAKTGYGTGNSSRESRQETRGEAPTGNTVRKDTGDSNCAPGNLKEKPLNSAVSPVTEACKRVEHTKSPHTTATGSSRWGSVDAVVAIDAVSEYAAATNEQGVKLLPCSGNPTPINAWVNRAKVTPNNLKVHPSINQTLCADVSKMDGNAMSSTFKGIGDIRLGKRMIRHENCSQISVKPSDCPLVSKYLGGRLDYKMQELNDIVSSSSWLTPTVSWETFLNQRDYTRSNLLHKVCQIRDADLIKWLLGCGCMPLVVNEVGDLPVHLAMDSKDPVCLITMLHETLKALFYHRRRMTESKQNKNEKGTRVPQEPKTNGHHQSVSFELFMKSIKFYTLSEVHVNSVAGHTAQVASMMGTSVGDDKNNSHSEAPRMPINETSMVSTGEYGLLRDVEYVAIFEEMMKLIEQLTYRGIKAGAWEAIVAMYSHNEGLAFHILASPQYMHRFITMSIMIGNSKHFMDIATFLATTLLKADGVEPYIKFLDGGDCSDGKILDNVENVSNGVVTIGDVDVEPRTPKQTQSRNTTVLGGFKGCAFPSVSPERAINSTTTSVGSDPASHVTCPEVTVKLGDVESALENMRGRLPNQAPIADNKYTWVITHPTCLHHLALPEPTDAPNRRHRLIMSYPENPTRLEVIITNENGILRSDILEHVKLLHSPPPATLADILRVHDWGYIDKLLSQVQTAQKRWMGNNYWPVLADGDTPATPHSWNSAMYAAGSVIAAVDAVCNGHCRNAFCAVRPPGHHLGTWGGAQSAGFEDEDFAAGSQGFCLINNVAVGAAYAKYMYAKKGIRKIAIIDFDIHHGNGTHQIVLNIGPRNVRCRHGYNGSVNDPKAPQYSHPQWFGWRDVHDREEVFFSSIHAYDGVFYPGTGKTCAKYKASEPRIINVGIPEGTTSAEFKILFEGKILPYLLHFQPDLIFISAGFDGHYRDSVSSGFVKYNEKDFYWATERLVAVANTVCGGRVVSVLEGGYNTRLDTLSPFAKSVFEHVKALSNTQEGFVYPFMHSRRTIDMLLLPMLDDKPPTAPQLANENADNSSLQRAISKSAFIVKATDQLLRKAYGIPRVKCANGPPLFMAVPTHMMGLEAVAQTGNAFYSFYSKHFHSLFMADTYLGSREYVLSVLHHLPAIVHDVFTFDKCLGIRTIGNSTGGSLFSYSGESVTMSKIASNFILQVANAGNEGRIEQRFGSNAWAMSIKMKSLERHATAAALLCGFFQKFEYLFKCECILH</sequence>
<organism evidence="3 4">
    <name type="scientific">Babesia ovata</name>
    <dbReference type="NCBI Taxonomy" id="189622"/>
    <lineage>
        <taxon>Eukaryota</taxon>
        <taxon>Sar</taxon>
        <taxon>Alveolata</taxon>
        <taxon>Apicomplexa</taxon>
        <taxon>Aconoidasida</taxon>
        <taxon>Piroplasmida</taxon>
        <taxon>Babesiidae</taxon>
        <taxon>Babesia</taxon>
    </lineage>
</organism>
<feature type="compositionally biased region" description="Basic and acidic residues" evidence="1">
    <location>
        <begin position="825"/>
        <end position="836"/>
    </location>
</feature>
<protein>
    <submittedName>
        <fullName evidence="3">Histone</fullName>
    </submittedName>
</protein>
<gene>
    <name evidence="3" type="ORF">BOVATA_039240</name>
</gene>
<feature type="region of interest" description="Disordered" evidence="1">
    <location>
        <begin position="146"/>
        <end position="171"/>
    </location>
</feature>
<dbReference type="OrthoDB" id="424012at2759"/>
<dbReference type="InterPro" id="IPR023801">
    <property type="entry name" value="His_deacetylse_dom"/>
</dbReference>
<feature type="domain" description="Histone deacetylase" evidence="2">
    <location>
        <begin position="1155"/>
        <end position="1511"/>
    </location>
</feature>
<dbReference type="PANTHER" id="PTHR10625:SF26">
    <property type="entry name" value="HISTONE DEACETYLASE DOMAIN-CONTAINING PROTEIN"/>
    <property type="match status" value="1"/>
</dbReference>
<proteinExistence type="predicted"/>
<dbReference type="SUPFAM" id="SSF48403">
    <property type="entry name" value="Ankyrin repeat"/>
    <property type="match status" value="1"/>
</dbReference>
<dbReference type="InterPro" id="IPR037138">
    <property type="entry name" value="His_deacetylse_dom_sf"/>
</dbReference>
<dbReference type="EMBL" id="BDSA01000005">
    <property type="protein sequence ID" value="GBE62431.1"/>
    <property type="molecule type" value="Genomic_DNA"/>
</dbReference>
<dbReference type="CDD" id="cd11599">
    <property type="entry name" value="HDAC_classII_2"/>
    <property type="match status" value="1"/>
</dbReference>
<feature type="region of interest" description="Disordered" evidence="1">
    <location>
        <begin position="489"/>
        <end position="584"/>
    </location>
</feature>
<dbReference type="PANTHER" id="PTHR10625">
    <property type="entry name" value="HISTONE DEACETYLASE HDAC1-RELATED"/>
    <property type="match status" value="1"/>
</dbReference>
<dbReference type="Pfam" id="PF00850">
    <property type="entry name" value="Hist_deacetyl"/>
    <property type="match status" value="1"/>
</dbReference>
<dbReference type="GO" id="GO:0000118">
    <property type="term" value="C:histone deacetylase complex"/>
    <property type="evidence" value="ECO:0007669"/>
    <property type="project" value="TreeGrafter"/>
</dbReference>
<comment type="caution">
    <text evidence="3">The sequence shown here is derived from an EMBL/GenBank/DDBJ whole genome shotgun (WGS) entry which is preliminary data.</text>
</comment>
<evidence type="ECO:0000313" key="4">
    <source>
        <dbReference type="Proteomes" id="UP000236319"/>
    </source>
</evidence>
<dbReference type="Gene3D" id="3.40.800.20">
    <property type="entry name" value="Histone deacetylase domain"/>
    <property type="match status" value="1"/>
</dbReference>
<evidence type="ECO:0000256" key="1">
    <source>
        <dbReference type="SAM" id="MobiDB-lite"/>
    </source>
</evidence>
<dbReference type="GO" id="GO:0004407">
    <property type="term" value="F:histone deacetylase activity"/>
    <property type="evidence" value="ECO:0007669"/>
    <property type="project" value="TreeGrafter"/>
</dbReference>
<reference evidence="3 4" key="1">
    <citation type="journal article" date="2017" name="BMC Genomics">
        <title>Whole-genome assembly of Babesia ovata and comparative genomics between closely related pathogens.</title>
        <authorList>
            <person name="Yamagishi J."/>
            <person name="Asada M."/>
            <person name="Hakimi H."/>
            <person name="Tanaka T.Q."/>
            <person name="Sugimoto C."/>
            <person name="Kawazu S."/>
        </authorList>
    </citation>
    <scope>NUCLEOTIDE SEQUENCE [LARGE SCALE GENOMIC DNA]</scope>
    <source>
        <strain evidence="3 4">Miyake</strain>
    </source>
</reference>
<dbReference type="Gene3D" id="1.25.40.20">
    <property type="entry name" value="Ankyrin repeat-containing domain"/>
    <property type="match status" value="2"/>
</dbReference>
<feature type="region of interest" description="Disordered" evidence="1">
    <location>
        <begin position="825"/>
        <end position="847"/>
    </location>
</feature>
<dbReference type="VEuPathDB" id="PiroplasmaDB:BOVATA_039240"/>
<feature type="compositionally biased region" description="Low complexity" evidence="1">
    <location>
        <begin position="508"/>
        <end position="522"/>
    </location>
</feature>
<dbReference type="Pfam" id="PF13637">
    <property type="entry name" value="Ank_4"/>
    <property type="match status" value="1"/>
</dbReference>
<keyword evidence="4" id="KW-1185">Reference proteome</keyword>
<accession>A0A2H6KHH8</accession>
<name>A0A2H6KHH8_9APIC</name>
<dbReference type="RefSeq" id="XP_028868674.1">
    <property type="nucleotide sequence ID" value="XM_029012841.1"/>
</dbReference>
<dbReference type="InterPro" id="IPR023696">
    <property type="entry name" value="Ureohydrolase_dom_sf"/>
</dbReference>
<dbReference type="Proteomes" id="UP000236319">
    <property type="component" value="Unassembled WGS sequence"/>
</dbReference>
<evidence type="ECO:0000313" key="3">
    <source>
        <dbReference type="EMBL" id="GBE62431.1"/>
    </source>
</evidence>
<dbReference type="InterPro" id="IPR036770">
    <property type="entry name" value="Ankyrin_rpt-contain_sf"/>
</dbReference>
<evidence type="ECO:0000259" key="2">
    <source>
        <dbReference type="Pfam" id="PF00850"/>
    </source>
</evidence>
<dbReference type="SUPFAM" id="SSF52768">
    <property type="entry name" value="Arginase/deacetylase"/>
    <property type="match status" value="1"/>
</dbReference>